<dbReference type="Pfam" id="PF10099">
    <property type="entry name" value="RskA_C"/>
    <property type="match status" value="1"/>
</dbReference>
<organism evidence="3 4">
    <name type="scientific">Ferviditalea candida</name>
    <dbReference type="NCBI Taxonomy" id="3108399"/>
    <lineage>
        <taxon>Bacteria</taxon>
        <taxon>Bacillati</taxon>
        <taxon>Bacillota</taxon>
        <taxon>Bacilli</taxon>
        <taxon>Bacillales</taxon>
        <taxon>Paenibacillaceae</taxon>
        <taxon>Ferviditalea</taxon>
    </lineage>
</organism>
<name>A0ABU5ZGL7_9BACL</name>
<keyword evidence="1" id="KW-1133">Transmembrane helix</keyword>
<comment type="caution">
    <text evidence="3">The sequence shown here is derived from an EMBL/GenBank/DDBJ whole genome shotgun (WGS) entry which is preliminary data.</text>
</comment>
<evidence type="ECO:0000313" key="4">
    <source>
        <dbReference type="Proteomes" id="UP001310386"/>
    </source>
</evidence>
<reference evidence="3" key="1">
    <citation type="submission" date="2023-12" db="EMBL/GenBank/DDBJ databases">
        <title>Fervidustalea candida gen. nov., sp. nov., a novel member of the family Paenibacillaceae isolated from a geothermal area.</title>
        <authorList>
            <person name="Li W.-J."/>
            <person name="Jiao J.-Y."/>
            <person name="Chen Y."/>
        </authorList>
    </citation>
    <scope>NUCLEOTIDE SEQUENCE</scope>
    <source>
        <strain evidence="3">SYSU GA230002</strain>
    </source>
</reference>
<keyword evidence="1" id="KW-0812">Transmembrane</keyword>
<keyword evidence="4" id="KW-1185">Reference proteome</keyword>
<keyword evidence="1" id="KW-0472">Membrane</keyword>
<sequence length="338" mass="37281">MISRCGWREEEVVDLMLGRLPADRISPLQWHISQCGRCGELYREWERLILADGSFPFPSAAVKYKLQNRFLRRYSLSGIRFVPGWLYWRRFPPGQGFAWLRDRSGAGFALSGTFAAFLLVLGLLSLRGHPPAPALVAIGGDSGYNGMNGAVTLRDQMAGSFPGQGRTAAFFPARSGTAESVPGVLAARDETAGFVPGMLVVRHGNAGSQPDILHAPDEIGKHLHVVLNPRTVQYPIIRPENPEVRGYIWVNQVTDEVLIMVEGLRPDDSKDYQAWFITAHHPLSGGIMRWQGSRAHLYAHGVRIRLADHLAVSQEPKGGSTKPTGPETFLVLLKNDGK</sequence>
<accession>A0ABU5ZGL7</accession>
<feature type="transmembrane region" description="Helical" evidence="1">
    <location>
        <begin position="108"/>
        <end position="126"/>
    </location>
</feature>
<gene>
    <name evidence="3" type="ORF">VF724_04980</name>
</gene>
<proteinExistence type="predicted"/>
<dbReference type="InterPro" id="IPR018764">
    <property type="entry name" value="RskA_C"/>
</dbReference>
<dbReference type="Proteomes" id="UP001310386">
    <property type="component" value="Unassembled WGS sequence"/>
</dbReference>
<feature type="domain" description="Anti-sigma K factor RskA C-terminal" evidence="2">
    <location>
        <begin position="230"/>
        <end position="326"/>
    </location>
</feature>
<evidence type="ECO:0000256" key="1">
    <source>
        <dbReference type="SAM" id="Phobius"/>
    </source>
</evidence>
<evidence type="ECO:0000259" key="2">
    <source>
        <dbReference type="Pfam" id="PF10099"/>
    </source>
</evidence>
<evidence type="ECO:0000313" key="3">
    <source>
        <dbReference type="EMBL" id="MEB3101012.1"/>
    </source>
</evidence>
<protein>
    <submittedName>
        <fullName evidence="3">Anti-sigma factor</fullName>
    </submittedName>
</protein>
<dbReference type="EMBL" id="JAYJLD010000005">
    <property type="protein sequence ID" value="MEB3101012.1"/>
    <property type="molecule type" value="Genomic_DNA"/>
</dbReference>
<dbReference type="RefSeq" id="WP_371753128.1">
    <property type="nucleotide sequence ID" value="NZ_JAYJLD010000005.1"/>
</dbReference>